<sequence>MSEAKKHYEILYTVERGINLGDGRTDRIKRIAVKKSDRWLRKQLRIFSNPLIGSLYAKIKPQ</sequence>
<evidence type="ECO:0000313" key="1">
    <source>
        <dbReference type="EMBL" id="HFC03522.1"/>
    </source>
</evidence>
<reference evidence="1" key="1">
    <citation type="journal article" date="2020" name="mSystems">
        <title>Genome- and Community-Level Interaction Insights into Carbon Utilization and Element Cycling Functions of Hydrothermarchaeota in Hydrothermal Sediment.</title>
        <authorList>
            <person name="Zhou Z."/>
            <person name="Liu Y."/>
            <person name="Xu W."/>
            <person name="Pan J."/>
            <person name="Luo Z.H."/>
            <person name="Li M."/>
        </authorList>
    </citation>
    <scope>NUCLEOTIDE SEQUENCE [LARGE SCALE GENOMIC DNA]</scope>
    <source>
        <strain evidence="1">HyVt-513</strain>
    </source>
</reference>
<protein>
    <submittedName>
        <fullName evidence="1">Uncharacterized protein</fullName>
    </submittedName>
</protein>
<dbReference type="Proteomes" id="UP000885722">
    <property type="component" value="Unassembled WGS sequence"/>
</dbReference>
<comment type="caution">
    <text evidence="1">The sequence shown here is derived from an EMBL/GenBank/DDBJ whole genome shotgun (WGS) entry which is preliminary data.</text>
</comment>
<dbReference type="AlphaFoldDB" id="A0A7V2WLS9"/>
<dbReference type="EMBL" id="DRNO01000101">
    <property type="protein sequence ID" value="HFC03522.1"/>
    <property type="molecule type" value="Genomic_DNA"/>
</dbReference>
<name>A0A7V2WLS9_9BACT</name>
<gene>
    <name evidence="1" type="ORF">ENJ74_01495</name>
</gene>
<accession>A0A7V2WLS9</accession>
<proteinExistence type="predicted"/>
<organism evidence="1">
    <name type="scientific">Nitratifractor salsuginis</name>
    <dbReference type="NCBI Taxonomy" id="269261"/>
    <lineage>
        <taxon>Bacteria</taxon>
        <taxon>Pseudomonadati</taxon>
        <taxon>Campylobacterota</taxon>
        <taxon>Epsilonproteobacteria</taxon>
        <taxon>Campylobacterales</taxon>
        <taxon>Sulfurovaceae</taxon>
        <taxon>Nitratifractor</taxon>
    </lineage>
</organism>